<sequence>MRMARPRKEIDQKQFETLCGLQCTMLEICDALDVTDKTLNAWCKRTYGKHFSEVFCAKRGRGKVSLRRMQWRLAEKSATMAIWLGKQYLGQKDTDEDNHTSDSVKVIIDV</sequence>
<protein>
    <submittedName>
        <fullName evidence="1">Helix-turn-helix of insertion element transposase</fullName>
    </submittedName>
</protein>
<organism evidence="1">
    <name type="scientific">Siphoviridae sp. cthae16</name>
    <dbReference type="NCBI Taxonomy" id="2825617"/>
    <lineage>
        <taxon>Viruses</taxon>
        <taxon>Duplodnaviria</taxon>
        <taxon>Heunggongvirae</taxon>
        <taxon>Uroviricota</taxon>
        <taxon>Caudoviricetes</taxon>
    </lineage>
</organism>
<evidence type="ECO:0000313" key="1">
    <source>
        <dbReference type="EMBL" id="DAF97103.1"/>
    </source>
</evidence>
<accession>A0A8S5URK0</accession>
<proteinExistence type="predicted"/>
<name>A0A8S5URK0_9CAUD</name>
<dbReference type="EMBL" id="BK016126">
    <property type="protein sequence ID" value="DAF97103.1"/>
    <property type="molecule type" value="Genomic_DNA"/>
</dbReference>
<reference evidence="1" key="1">
    <citation type="journal article" date="2021" name="Proc. Natl. Acad. Sci. U.S.A.">
        <title>A Catalog of Tens of Thousands of Viruses from Human Metagenomes Reveals Hidden Associations with Chronic Diseases.</title>
        <authorList>
            <person name="Tisza M.J."/>
            <person name="Buck C.B."/>
        </authorList>
    </citation>
    <scope>NUCLEOTIDE SEQUENCE</scope>
    <source>
        <strain evidence="1">Cthae16</strain>
    </source>
</reference>